<dbReference type="AlphaFoldDB" id="A0AAV4DD06"/>
<name>A0AAV4DD06_9GAST</name>
<comment type="caution">
    <text evidence="1">The sequence shown here is derived from an EMBL/GenBank/DDBJ whole genome shotgun (WGS) entry which is preliminary data.</text>
</comment>
<accession>A0AAV4DD06</accession>
<evidence type="ECO:0000313" key="2">
    <source>
        <dbReference type="Proteomes" id="UP000735302"/>
    </source>
</evidence>
<gene>
    <name evidence="1" type="ORF">PoB_006864200</name>
</gene>
<proteinExistence type="predicted"/>
<keyword evidence="2" id="KW-1185">Reference proteome</keyword>
<protein>
    <submittedName>
        <fullName evidence="1">Uncharacterized protein</fullName>
    </submittedName>
</protein>
<reference evidence="1 2" key="1">
    <citation type="journal article" date="2021" name="Elife">
        <title>Chloroplast acquisition without the gene transfer in kleptoplastic sea slugs, Plakobranchus ocellatus.</title>
        <authorList>
            <person name="Maeda T."/>
            <person name="Takahashi S."/>
            <person name="Yoshida T."/>
            <person name="Shimamura S."/>
            <person name="Takaki Y."/>
            <person name="Nagai Y."/>
            <person name="Toyoda A."/>
            <person name="Suzuki Y."/>
            <person name="Arimoto A."/>
            <person name="Ishii H."/>
            <person name="Satoh N."/>
            <person name="Nishiyama T."/>
            <person name="Hasebe M."/>
            <person name="Maruyama T."/>
            <person name="Minagawa J."/>
            <person name="Obokata J."/>
            <person name="Shigenobu S."/>
        </authorList>
    </citation>
    <scope>NUCLEOTIDE SEQUENCE [LARGE SCALE GENOMIC DNA]</scope>
</reference>
<dbReference type="Proteomes" id="UP000735302">
    <property type="component" value="Unassembled WGS sequence"/>
</dbReference>
<sequence>MEGPYKIQCERWDWLTRVQTYCRRWKVPTKFSASDRIGSQGFKRIAGDGRSLQNSVRVMGLAHKGSNVLPAMEGPNRIRCE</sequence>
<organism evidence="1 2">
    <name type="scientific">Plakobranchus ocellatus</name>
    <dbReference type="NCBI Taxonomy" id="259542"/>
    <lineage>
        <taxon>Eukaryota</taxon>
        <taxon>Metazoa</taxon>
        <taxon>Spiralia</taxon>
        <taxon>Lophotrochozoa</taxon>
        <taxon>Mollusca</taxon>
        <taxon>Gastropoda</taxon>
        <taxon>Heterobranchia</taxon>
        <taxon>Euthyneura</taxon>
        <taxon>Panpulmonata</taxon>
        <taxon>Sacoglossa</taxon>
        <taxon>Placobranchoidea</taxon>
        <taxon>Plakobranchidae</taxon>
        <taxon>Plakobranchus</taxon>
    </lineage>
</organism>
<dbReference type="EMBL" id="BLXT01007756">
    <property type="protein sequence ID" value="GFO42137.1"/>
    <property type="molecule type" value="Genomic_DNA"/>
</dbReference>
<evidence type="ECO:0000313" key="1">
    <source>
        <dbReference type="EMBL" id="GFO42137.1"/>
    </source>
</evidence>